<gene>
    <name evidence="4" type="ORF">FMUND_9987</name>
</gene>
<dbReference type="InterPro" id="IPR029058">
    <property type="entry name" value="AB_hydrolase_fold"/>
</dbReference>
<dbReference type="InterPro" id="IPR050300">
    <property type="entry name" value="GDXG_lipolytic_enzyme"/>
</dbReference>
<sequence>MSQNRRDSIADDWLEVESAASVISMDSRPSSPSPSSSPQEIPAPTTHVVVTSHAGPSNPPSQLQLPLRPRNNTIEPCSVIQTQQALAAQDPDASIFIDTICLAPSSQSVQPLPELHPKDSTVEPFPEFQREQPETLPQDEIADVETSPPGDSSSYPDPSDYHKACQDAIASLEAVAKLAKDIGGHAISTMSLIRSTCKQLCAQTADLGKMLEVYAQHWAAKGSNMALIDIPLNPDTWEALSELKEVVLKTQETLSSVAPPADFGRRLTAADIPLGANLELARGLEALEDIRDLFTEFLPILKADFDEFRTKHMGFPPAALPDRPHKKPYQPPNPKVRQIRDELYTMKDHFVMINVFLSRLKDSSASPNVADPLVFKSLKRITTAISKVLTNNPSDWIESDMESSSTKTMSYAQFLTLDPDVLSHISSHLQDFQDELGVDAKPGEDGCDFSQEMIHNHQEFMLLEGGQLQQLRSVIEFTESHTESGSPIGSRNEDDIYFLHDIQDFRYFISPSYTRSAMTSSETPSASELSPQDLAIRGREVTGLSIYKDTNDDINMDRVHDLLAEMYLDVPLGGKDIVYGEREAQRLRLWKPTSSSTKAPVIVYVHGGSWTVGDYLDSTGSKKVDYLNDLGYAFASINYTLIPKITVKEQVQEIADSVAYLIKHSEELGIDPERVVLMGHSSGAHVVTLLGTDPTYAQKANFNISILKGVIALDGSNYNALAEFSDSTGPIITNMINGLSDDPERLQDMSPTHHAAAPNAGAFLLLHVQRKGGIRQAAELAVALKAAGTSVEMRVFE</sequence>
<organism evidence="4 5">
    <name type="scientific">Fusarium mundagurra</name>
    <dbReference type="NCBI Taxonomy" id="1567541"/>
    <lineage>
        <taxon>Eukaryota</taxon>
        <taxon>Fungi</taxon>
        <taxon>Dikarya</taxon>
        <taxon>Ascomycota</taxon>
        <taxon>Pezizomycotina</taxon>
        <taxon>Sordariomycetes</taxon>
        <taxon>Hypocreomycetidae</taxon>
        <taxon>Hypocreales</taxon>
        <taxon>Nectriaceae</taxon>
        <taxon>Fusarium</taxon>
        <taxon>Fusarium fujikuroi species complex</taxon>
    </lineage>
</organism>
<proteinExistence type="predicted"/>
<feature type="domain" description="BD-FAE-like" evidence="3">
    <location>
        <begin position="589"/>
        <end position="695"/>
    </location>
</feature>
<name>A0A8H6DAD6_9HYPO</name>
<feature type="region of interest" description="Disordered" evidence="2">
    <location>
        <begin position="129"/>
        <end position="161"/>
    </location>
</feature>
<dbReference type="PANTHER" id="PTHR48081">
    <property type="entry name" value="AB HYDROLASE SUPERFAMILY PROTEIN C4A8.06C"/>
    <property type="match status" value="1"/>
</dbReference>
<feature type="compositionally biased region" description="Low complexity" evidence="2">
    <location>
        <begin position="60"/>
        <end position="69"/>
    </location>
</feature>
<accession>A0A8H6DAD6</accession>
<evidence type="ECO:0000313" key="4">
    <source>
        <dbReference type="EMBL" id="KAF5709499.1"/>
    </source>
</evidence>
<evidence type="ECO:0000313" key="5">
    <source>
        <dbReference type="Proteomes" id="UP000544331"/>
    </source>
</evidence>
<reference evidence="4 5" key="1">
    <citation type="submission" date="2020-05" db="EMBL/GenBank/DDBJ databases">
        <title>Identification and distribution of gene clusters putatively required for synthesis of sphingolipid metabolism inhibitors in phylogenetically diverse species of the filamentous fungus Fusarium.</title>
        <authorList>
            <person name="Kim H.-S."/>
            <person name="Busman M."/>
            <person name="Brown D.W."/>
            <person name="Divon H."/>
            <person name="Uhlig S."/>
            <person name="Proctor R.H."/>
        </authorList>
    </citation>
    <scope>NUCLEOTIDE SEQUENCE [LARGE SCALE GENOMIC DNA]</scope>
    <source>
        <strain evidence="4 5">NRRL 66235</strain>
    </source>
</reference>
<feature type="compositionally biased region" description="Low complexity" evidence="2">
    <location>
        <begin position="147"/>
        <end position="158"/>
    </location>
</feature>
<feature type="non-terminal residue" evidence="4">
    <location>
        <position position="1"/>
    </location>
</feature>
<evidence type="ECO:0000256" key="1">
    <source>
        <dbReference type="ARBA" id="ARBA00022801"/>
    </source>
</evidence>
<dbReference type="GO" id="GO:0016787">
    <property type="term" value="F:hydrolase activity"/>
    <property type="evidence" value="ECO:0007669"/>
    <property type="project" value="UniProtKB-KW"/>
</dbReference>
<evidence type="ECO:0000259" key="3">
    <source>
        <dbReference type="Pfam" id="PF20434"/>
    </source>
</evidence>
<dbReference type="EMBL" id="JAAOAN010000356">
    <property type="protein sequence ID" value="KAF5709499.1"/>
    <property type="molecule type" value="Genomic_DNA"/>
</dbReference>
<protein>
    <recommendedName>
        <fullName evidence="3">BD-FAE-like domain-containing protein</fullName>
    </recommendedName>
</protein>
<dbReference type="AlphaFoldDB" id="A0A8H6DAD6"/>
<dbReference type="Pfam" id="PF20434">
    <property type="entry name" value="BD-FAE"/>
    <property type="match status" value="1"/>
</dbReference>
<comment type="caution">
    <text evidence="4">The sequence shown here is derived from an EMBL/GenBank/DDBJ whole genome shotgun (WGS) entry which is preliminary data.</text>
</comment>
<dbReference type="Proteomes" id="UP000544331">
    <property type="component" value="Unassembled WGS sequence"/>
</dbReference>
<dbReference type="PANTHER" id="PTHR48081:SF33">
    <property type="entry name" value="KYNURENINE FORMAMIDASE"/>
    <property type="match status" value="1"/>
</dbReference>
<keyword evidence="1" id="KW-0378">Hydrolase</keyword>
<evidence type="ECO:0000256" key="2">
    <source>
        <dbReference type="SAM" id="MobiDB-lite"/>
    </source>
</evidence>
<dbReference type="InterPro" id="IPR049492">
    <property type="entry name" value="BD-FAE-like_dom"/>
</dbReference>
<dbReference type="OrthoDB" id="5294021at2759"/>
<dbReference type="SUPFAM" id="SSF53474">
    <property type="entry name" value="alpha/beta-Hydrolases"/>
    <property type="match status" value="1"/>
</dbReference>
<keyword evidence="5" id="KW-1185">Reference proteome</keyword>
<dbReference type="Gene3D" id="3.40.50.1820">
    <property type="entry name" value="alpha/beta hydrolase"/>
    <property type="match status" value="1"/>
</dbReference>
<feature type="compositionally biased region" description="Low complexity" evidence="2">
    <location>
        <begin position="27"/>
        <end position="38"/>
    </location>
</feature>
<feature type="region of interest" description="Disordered" evidence="2">
    <location>
        <begin position="20"/>
        <end position="69"/>
    </location>
</feature>